<evidence type="ECO:0000256" key="2">
    <source>
        <dbReference type="ARBA" id="ARBA00023239"/>
    </source>
</evidence>
<comment type="similarity">
    <text evidence="1">Belongs to the class-I fumarase family.</text>
</comment>
<dbReference type="EMBL" id="BARS01003307">
    <property type="protein sequence ID" value="GAF80838.1"/>
    <property type="molecule type" value="Genomic_DNA"/>
</dbReference>
<dbReference type="SUPFAM" id="SSF117457">
    <property type="entry name" value="FumA C-terminal domain-like"/>
    <property type="match status" value="1"/>
</dbReference>
<accession>X0SIF5</accession>
<dbReference type="GO" id="GO:0016836">
    <property type="term" value="F:hydro-lyase activity"/>
    <property type="evidence" value="ECO:0007669"/>
    <property type="project" value="InterPro"/>
</dbReference>
<proteinExistence type="inferred from homology"/>
<dbReference type="PANTHER" id="PTHR43351:SF2">
    <property type="entry name" value="L(+)-TARTRATE DEHYDRATASE SUBUNIT BETA-RELATED"/>
    <property type="match status" value="1"/>
</dbReference>
<dbReference type="Gene3D" id="3.20.130.10">
    <property type="entry name" value="Fe-S hydro-lyase, tartrate dehydratase beta-type, catalytic domain"/>
    <property type="match status" value="1"/>
</dbReference>
<sequence>EIRKLRMGDQVYVTGTVITARDEAHLKALELHEKGEEPPVEFEGVGIFHCGPIMRKENGEWTVVAAGPTTSARMEIFQDDFIETFRPAIIIGKGGMGDRTSKACQEHGCVYGAFTGGAALLAARGIKNVRDVFWLDELGMPECLWVYDVEDFGPMIVTIDTHGNNMTKNVKEQVTARMDKILAEMEG</sequence>
<dbReference type="Pfam" id="PF05683">
    <property type="entry name" value="Fumerase_C"/>
    <property type="match status" value="1"/>
</dbReference>
<evidence type="ECO:0000259" key="3">
    <source>
        <dbReference type="Pfam" id="PF05683"/>
    </source>
</evidence>
<dbReference type="PANTHER" id="PTHR43351">
    <property type="entry name" value="L(+)-TARTRATE DEHYDRATASE SUBUNIT BETA"/>
    <property type="match status" value="1"/>
</dbReference>
<dbReference type="AlphaFoldDB" id="X0SIF5"/>
<keyword evidence="2" id="KW-0456">Lyase</keyword>
<evidence type="ECO:0000313" key="4">
    <source>
        <dbReference type="EMBL" id="GAF80838.1"/>
    </source>
</evidence>
<dbReference type="NCBIfam" id="TIGR00723">
    <property type="entry name" value="ttdB_fumA_fumB"/>
    <property type="match status" value="1"/>
</dbReference>
<protein>
    <recommendedName>
        <fullName evidence="3">Fe-S hydro-lyase tartrate dehydratase beta-type catalytic domain-containing protein</fullName>
    </recommendedName>
</protein>
<evidence type="ECO:0000256" key="1">
    <source>
        <dbReference type="ARBA" id="ARBA00008876"/>
    </source>
</evidence>
<feature type="non-terminal residue" evidence="4">
    <location>
        <position position="1"/>
    </location>
</feature>
<feature type="domain" description="Fe-S hydro-lyase tartrate dehydratase beta-type catalytic" evidence="3">
    <location>
        <begin position="1"/>
        <end position="169"/>
    </location>
</feature>
<name>X0SIF5_9ZZZZ</name>
<reference evidence="4" key="1">
    <citation type="journal article" date="2014" name="Front. Microbiol.">
        <title>High frequency of phylogenetically diverse reductive dehalogenase-homologous genes in deep subseafloor sedimentary metagenomes.</title>
        <authorList>
            <person name="Kawai M."/>
            <person name="Futagami T."/>
            <person name="Toyoda A."/>
            <person name="Takaki Y."/>
            <person name="Nishi S."/>
            <person name="Hori S."/>
            <person name="Arai W."/>
            <person name="Tsubouchi T."/>
            <person name="Morono Y."/>
            <person name="Uchiyama I."/>
            <person name="Ito T."/>
            <person name="Fujiyama A."/>
            <person name="Inagaki F."/>
            <person name="Takami H."/>
        </authorList>
    </citation>
    <scope>NUCLEOTIDE SEQUENCE</scope>
    <source>
        <strain evidence="4">Expedition CK06-06</strain>
    </source>
</reference>
<dbReference type="InterPro" id="IPR036660">
    <property type="entry name" value="Fe-S_hydroAse_TtdB_cat_sf"/>
</dbReference>
<gene>
    <name evidence="4" type="ORF">S01H1_06401</name>
</gene>
<comment type="caution">
    <text evidence="4">The sequence shown here is derived from an EMBL/GenBank/DDBJ whole genome shotgun (WGS) entry which is preliminary data.</text>
</comment>
<dbReference type="InterPro" id="IPR004647">
    <property type="entry name" value="Fe-S_hydro-lyase_TtdB-typ_cat"/>
</dbReference>
<organism evidence="4">
    <name type="scientific">marine sediment metagenome</name>
    <dbReference type="NCBI Taxonomy" id="412755"/>
    <lineage>
        <taxon>unclassified sequences</taxon>
        <taxon>metagenomes</taxon>
        <taxon>ecological metagenomes</taxon>
    </lineage>
</organism>